<dbReference type="PANTHER" id="PTHR33657:SF6">
    <property type="entry name" value="SECRETED PROTEIN"/>
    <property type="match status" value="1"/>
</dbReference>
<protein>
    <submittedName>
        <fullName evidence="1">Necrosis inducing</fullName>
    </submittedName>
</protein>
<dbReference type="Proteomes" id="UP000070544">
    <property type="component" value="Unassembled WGS sequence"/>
</dbReference>
<dbReference type="InterPro" id="IPR008701">
    <property type="entry name" value="NPP1"/>
</dbReference>
<dbReference type="EMBL" id="KQ965759">
    <property type="protein sequence ID" value="KXS15849.1"/>
    <property type="molecule type" value="Genomic_DNA"/>
</dbReference>
<dbReference type="OrthoDB" id="89086at2759"/>
<evidence type="ECO:0000313" key="2">
    <source>
        <dbReference type="Proteomes" id="UP000070544"/>
    </source>
</evidence>
<dbReference type="PANTHER" id="PTHR33657">
    <property type="entry name" value="DOMAIN PROTEIN, PUTATIVE (AFU_ORTHOLOGUE AFUA_5G00600)-RELATED"/>
    <property type="match status" value="1"/>
</dbReference>
<keyword evidence="2" id="KW-1185">Reference proteome</keyword>
<dbReference type="PIRSF" id="PIRSF029958">
    <property type="entry name" value="Necrosis-inducing_protein"/>
    <property type="match status" value="1"/>
</dbReference>
<name>A0A139AGN0_GONPJ</name>
<gene>
    <name evidence="1" type="ORF">M427DRAFT_98477</name>
</gene>
<accession>A0A139AGN0</accession>
<organism evidence="1 2">
    <name type="scientific">Gonapodya prolifera (strain JEL478)</name>
    <name type="common">Monoblepharis prolifera</name>
    <dbReference type="NCBI Taxonomy" id="1344416"/>
    <lineage>
        <taxon>Eukaryota</taxon>
        <taxon>Fungi</taxon>
        <taxon>Fungi incertae sedis</taxon>
        <taxon>Chytridiomycota</taxon>
        <taxon>Chytridiomycota incertae sedis</taxon>
        <taxon>Monoblepharidomycetes</taxon>
        <taxon>Monoblepharidales</taxon>
        <taxon>Gonapodyaceae</taxon>
        <taxon>Gonapodya</taxon>
    </lineage>
</organism>
<dbReference type="STRING" id="1344416.A0A139AGN0"/>
<sequence length="225" mass="24495">MDIATIAPVFDFDKDGCLPSAAISRAGAQNGGLKTTGSLGGGCRKSDFMAYSNTYHRATCADSEGKKYCAHFYSLYFQKDQVIAGLDSFGHRHDIESVSIWTTNGAITHVGASAHGDMNTRAFSDIDKQDGHAKIVYHKDGIQTHAFRFSKSGEKAENSYDTFVTPPIVDWDRMVGDGLDNAAMRDKLNGFNFGSAHFPILDGDFLRNVNDAKPEGYPTFTSLTA</sequence>
<proteinExistence type="predicted"/>
<dbReference type="OMA" id="THDWEHI"/>
<reference evidence="1 2" key="1">
    <citation type="journal article" date="2015" name="Genome Biol. Evol.">
        <title>Phylogenomic analyses indicate that early fungi evolved digesting cell walls of algal ancestors of land plants.</title>
        <authorList>
            <person name="Chang Y."/>
            <person name="Wang S."/>
            <person name="Sekimoto S."/>
            <person name="Aerts A.L."/>
            <person name="Choi C."/>
            <person name="Clum A."/>
            <person name="LaButti K.M."/>
            <person name="Lindquist E.A."/>
            <person name="Yee Ngan C."/>
            <person name="Ohm R.A."/>
            <person name="Salamov A.A."/>
            <person name="Grigoriev I.V."/>
            <person name="Spatafora J.W."/>
            <person name="Berbee M.L."/>
        </authorList>
    </citation>
    <scope>NUCLEOTIDE SEQUENCE [LARGE SCALE GENOMIC DNA]</scope>
    <source>
        <strain evidence="1 2">JEL478</strain>
    </source>
</reference>
<evidence type="ECO:0000313" key="1">
    <source>
        <dbReference type="EMBL" id="KXS15849.1"/>
    </source>
</evidence>
<dbReference type="AlphaFoldDB" id="A0A139AGN0"/>
<dbReference type="Pfam" id="PF05630">
    <property type="entry name" value="NPP1"/>
    <property type="match status" value="1"/>
</dbReference>